<dbReference type="GO" id="GO:0004029">
    <property type="term" value="F:aldehyde dehydrogenase (NAD+) activity"/>
    <property type="evidence" value="ECO:0007669"/>
    <property type="project" value="TreeGrafter"/>
</dbReference>
<sequence>MPAERQTNARRPEPGASGLRVVVVGATGNVGSAVVRALGEEAAVSSVLGLARRVPDWTPEKTTWRAVDLGDPDVDLVPHFRDADVVVHLAWLFQPTHEPVTTWSSNVLGSVRVFEAVAAAGVPAVVYASSVGAYSPGPKDRAVDESWPTHGWPEAAYTREKAYLERFLDGLERRRSDLRVVRMRPGFLFQRQSASQQRRLFGGPLVPGSLVRSALVPVVPEVPGLRFQVLHTEDAAAAYRAAVVRDVRGAFNIAAEPPVDAGVLAEILGARVLRVPRPFLRGCVAAAWKLHLAPASAELFDAVLRIPLMDTTRARRELGWEPRHTATEAVEEFLHGLRRGAGGPTAPLAEDSPARRAHEAATGVGERP</sequence>
<dbReference type="RefSeq" id="WP_123099858.1">
    <property type="nucleotide sequence ID" value="NZ_RIBZ01000154.1"/>
</dbReference>
<dbReference type="EMBL" id="RIBZ01000154">
    <property type="protein sequence ID" value="RNG28779.1"/>
    <property type="molecule type" value="Genomic_DNA"/>
</dbReference>
<name>A0A3M8WIW0_9ACTN</name>
<accession>A0A3M8WIW0</accession>
<feature type="domain" description="NAD-dependent epimerase/dehydratase" evidence="2">
    <location>
        <begin position="21"/>
        <end position="192"/>
    </location>
</feature>
<proteinExistence type="predicted"/>
<dbReference type="PANTHER" id="PTHR48079">
    <property type="entry name" value="PROTEIN YEEZ"/>
    <property type="match status" value="1"/>
</dbReference>
<dbReference type="GO" id="GO:0005737">
    <property type="term" value="C:cytoplasm"/>
    <property type="evidence" value="ECO:0007669"/>
    <property type="project" value="TreeGrafter"/>
</dbReference>
<feature type="region of interest" description="Disordered" evidence="1">
    <location>
        <begin position="338"/>
        <end position="368"/>
    </location>
</feature>
<reference evidence="3 4" key="1">
    <citation type="submission" date="2018-11" db="EMBL/GenBank/DDBJ databases">
        <title>The Potential of Streptomyces as Biocontrol Agents against the Tomato grey mould, Botrytis cinerea (Gray mold) Frontiers in Microbiology.</title>
        <authorList>
            <person name="Li D."/>
        </authorList>
    </citation>
    <scope>NUCLEOTIDE SEQUENCE [LARGE SCALE GENOMIC DNA]</scope>
    <source>
        <strain evidence="3 4">NEAU-LD23</strain>
    </source>
</reference>
<evidence type="ECO:0000259" key="2">
    <source>
        <dbReference type="Pfam" id="PF01370"/>
    </source>
</evidence>
<dbReference type="InterPro" id="IPR036291">
    <property type="entry name" value="NAD(P)-bd_dom_sf"/>
</dbReference>
<protein>
    <submittedName>
        <fullName evidence="3">NAD-dependent epimerase/dehydratase family protein</fullName>
    </submittedName>
</protein>
<dbReference type="AlphaFoldDB" id="A0A3M8WIW0"/>
<dbReference type="Pfam" id="PF01370">
    <property type="entry name" value="Epimerase"/>
    <property type="match status" value="1"/>
</dbReference>
<dbReference type="Proteomes" id="UP000275401">
    <property type="component" value="Unassembled WGS sequence"/>
</dbReference>
<dbReference type="Gene3D" id="3.40.50.720">
    <property type="entry name" value="NAD(P)-binding Rossmann-like Domain"/>
    <property type="match status" value="1"/>
</dbReference>
<comment type="caution">
    <text evidence="3">The sequence shown here is derived from an EMBL/GenBank/DDBJ whole genome shotgun (WGS) entry which is preliminary data.</text>
</comment>
<keyword evidence="4" id="KW-1185">Reference proteome</keyword>
<organism evidence="3 4">
    <name type="scientific">Streptomyces botrytidirepellens</name>
    <dbReference type="NCBI Taxonomy" id="2486417"/>
    <lineage>
        <taxon>Bacteria</taxon>
        <taxon>Bacillati</taxon>
        <taxon>Actinomycetota</taxon>
        <taxon>Actinomycetes</taxon>
        <taxon>Kitasatosporales</taxon>
        <taxon>Streptomycetaceae</taxon>
        <taxon>Streptomyces</taxon>
    </lineage>
</organism>
<dbReference type="InterPro" id="IPR001509">
    <property type="entry name" value="Epimerase_deHydtase"/>
</dbReference>
<dbReference type="PANTHER" id="PTHR48079:SF6">
    <property type="entry name" value="NAD(P)-BINDING DOMAIN-CONTAINING PROTEIN-RELATED"/>
    <property type="match status" value="1"/>
</dbReference>
<evidence type="ECO:0000313" key="3">
    <source>
        <dbReference type="EMBL" id="RNG28779.1"/>
    </source>
</evidence>
<dbReference type="SUPFAM" id="SSF51735">
    <property type="entry name" value="NAD(P)-binding Rossmann-fold domains"/>
    <property type="match status" value="1"/>
</dbReference>
<evidence type="ECO:0000313" key="4">
    <source>
        <dbReference type="Proteomes" id="UP000275401"/>
    </source>
</evidence>
<dbReference type="InterPro" id="IPR051783">
    <property type="entry name" value="NAD(P)-dependent_oxidoreduct"/>
</dbReference>
<gene>
    <name evidence="3" type="ORF">EEJ42_11575</name>
</gene>
<evidence type="ECO:0000256" key="1">
    <source>
        <dbReference type="SAM" id="MobiDB-lite"/>
    </source>
</evidence>